<dbReference type="GO" id="GO:0015171">
    <property type="term" value="F:amino acid transmembrane transporter activity"/>
    <property type="evidence" value="ECO:0007669"/>
    <property type="project" value="TreeGrafter"/>
</dbReference>
<organism evidence="7 8">
    <name type="scientific">Pseudooceanicola marinus</name>
    <dbReference type="NCBI Taxonomy" id="396013"/>
    <lineage>
        <taxon>Bacteria</taxon>
        <taxon>Pseudomonadati</taxon>
        <taxon>Pseudomonadota</taxon>
        <taxon>Alphaproteobacteria</taxon>
        <taxon>Rhodobacterales</taxon>
        <taxon>Paracoccaceae</taxon>
        <taxon>Pseudooceanicola</taxon>
    </lineage>
</organism>
<dbReference type="InterPro" id="IPR001123">
    <property type="entry name" value="LeuE-type"/>
</dbReference>
<dbReference type="Pfam" id="PF01810">
    <property type="entry name" value="LysE"/>
    <property type="match status" value="1"/>
</dbReference>
<sequence length="206" mass="21725">MTMSAYDLALYAGALFVLFMTPGPVWLAIVARTLSGGAASVWPLAVGVALGDMIWPLVAILGLGWIEGQAGNLLWVVRLLGAAMFVWIGIGILRRADARITADSRLTRPGHLAGFLAGLAAIAGNPKAILFYLGILPSFVDIGTVTVPDIAAILLVSMAVPFTGNLIFAGFVDRVRRLIASDRGMKRTNIVAGCLMICVGFVIPFT</sequence>
<comment type="subcellular location">
    <subcellularLocation>
        <location evidence="1">Cell membrane</location>
        <topology evidence="1">Multi-pass membrane protein</topology>
    </subcellularLocation>
</comment>
<dbReference type="PANTHER" id="PTHR30086">
    <property type="entry name" value="ARGININE EXPORTER PROTEIN ARGO"/>
    <property type="match status" value="1"/>
</dbReference>
<evidence type="ECO:0000313" key="7">
    <source>
        <dbReference type="EMBL" id="SLN56890.1"/>
    </source>
</evidence>
<evidence type="ECO:0000256" key="4">
    <source>
        <dbReference type="ARBA" id="ARBA00022989"/>
    </source>
</evidence>
<evidence type="ECO:0000256" key="1">
    <source>
        <dbReference type="ARBA" id="ARBA00004651"/>
    </source>
</evidence>
<evidence type="ECO:0000256" key="6">
    <source>
        <dbReference type="SAM" id="Phobius"/>
    </source>
</evidence>
<keyword evidence="8" id="KW-1185">Reference proteome</keyword>
<keyword evidence="5 6" id="KW-0472">Membrane</keyword>
<dbReference type="PANTHER" id="PTHR30086:SF20">
    <property type="entry name" value="ARGININE EXPORTER PROTEIN ARGO-RELATED"/>
    <property type="match status" value="1"/>
</dbReference>
<accession>A0A1X6ZNL3</accession>
<keyword evidence="4 6" id="KW-1133">Transmembrane helix</keyword>
<feature type="transmembrane region" description="Helical" evidence="6">
    <location>
        <begin position="6"/>
        <end position="29"/>
    </location>
</feature>
<dbReference type="OrthoDB" id="9804822at2"/>
<protein>
    <submittedName>
        <fullName evidence="7">Leucine efflux protein</fullName>
    </submittedName>
</protein>
<reference evidence="7 8" key="1">
    <citation type="submission" date="2017-03" db="EMBL/GenBank/DDBJ databases">
        <authorList>
            <person name="Afonso C.L."/>
            <person name="Miller P.J."/>
            <person name="Scott M.A."/>
            <person name="Spackman E."/>
            <person name="Goraichik I."/>
            <person name="Dimitrov K.M."/>
            <person name="Suarez D.L."/>
            <person name="Swayne D.E."/>
        </authorList>
    </citation>
    <scope>NUCLEOTIDE SEQUENCE [LARGE SCALE GENOMIC DNA]</scope>
    <source>
        <strain evidence="7 8">CECT 7751</strain>
    </source>
</reference>
<keyword evidence="2" id="KW-1003">Cell membrane</keyword>
<proteinExistence type="predicted"/>
<keyword evidence="3 6" id="KW-0812">Transmembrane</keyword>
<evidence type="ECO:0000313" key="8">
    <source>
        <dbReference type="Proteomes" id="UP000193963"/>
    </source>
</evidence>
<gene>
    <name evidence="7" type="primary">leuE_2</name>
    <name evidence="7" type="ORF">PSM7751_02831</name>
</gene>
<feature type="transmembrane region" description="Helical" evidence="6">
    <location>
        <begin position="114"/>
        <end position="135"/>
    </location>
</feature>
<dbReference type="RefSeq" id="WP_085888853.1">
    <property type="nucleotide sequence ID" value="NZ_FWFN01000005.1"/>
</dbReference>
<feature type="transmembrane region" description="Helical" evidence="6">
    <location>
        <begin position="41"/>
        <end position="66"/>
    </location>
</feature>
<dbReference type="EMBL" id="FWFN01000005">
    <property type="protein sequence ID" value="SLN56890.1"/>
    <property type="molecule type" value="Genomic_DNA"/>
</dbReference>
<evidence type="ECO:0000256" key="2">
    <source>
        <dbReference type="ARBA" id="ARBA00022475"/>
    </source>
</evidence>
<dbReference type="Proteomes" id="UP000193963">
    <property type="component" value="Unassembled WGS sequence"/>
</dbReference>
<name>A0A1X6ZNL3_9RHOB</name>
<feature type="transmembrane region" description="Helical" evidence="6">
    <location>
        <begin position="72"/>
        <end position="93"/>
    </location>
</feature>
<dbReference type="GO" id="GO:0005886">
    <property type="term" value="C:plasma membrane"/>
    <property type="evidence" value="ECO:0007669"/>
    <property type="project" value="UniProtKB-SubCell"/>
</dbReference>
<evidence type="ECO:0000256" key="3">
    <source>
        <dbReference type="ARBA" id="ARBA00022692"/>
    </source>
</evidence>
<feature type="transmembrane region" description="Helical" evidence="6">
    <location>
        <begin position="184"/>
        <end position="205"/>
    </location>
</feature>
<dbReference type="AlphaFoldDB" id="A0A1X6ZNL3"/>
<feature type="transmembrane region" description="Helical" evidence="6">
    <location>
        <begin position="150"/>
        <end position="172"/>
    </location>
</feature>
<evidence type="ECO:0000256" key="5">
    <source>
        <dbReference type="ARBA" id="ARBA00023136"/>
    </source>
</evidence>